<reference evidence="1 2" key="1">
    <citation type="submission" date="2019-07" db="EMBL/GenBank/DDBJ databases">
        <authorList>
            <person name="Huq M.A."/>
        </authorList>
    </citation>
    <scope>NUCLEOTIDE SEQUENCE [LARGE SCALE GENOMIC DNA]</scope>
    <source>
        <strain evidence="1 2">MAH-19</strain>
    </source>
</reference>
<sequence length="121" mass="14086">MKLNFNHFLKVSIFLLFCCSFFVGKGKPNAAAYQNNQHTTLSKAFRGEGIPINPFIKFNIIGGNQEAIRQVHKVNNPVYTAYLLPQNTTTCLRYFNFFSGYNDQRYTLKNADFLFPFHVFW</sequence>
<keyword evidence="2" id="KW-1185">Reference proteome</keyword>
<dbReference type="Proteomes" id="UP000318733">
    <property type="component" value="Unassembled WGS sequence"/>
</dbReference>
<comment type="caution">
    <text evidence="1">The sequence shown here is derived from an EMBL/GenBank/DDBJ whole genome shotgun (WGS) entry which is preliminary data.</text>
</comment>
<name>A0A556MUP4_9SPHI</name>
<accession>A0A556MUP4</accession>
<gene>
    <name evidence="1" type="ORF">FO440_05530</name>
</gene>
<dbReference type="EMBL" id="VLPK01000001">
    <property type="protein sequence ID" value="TSJ43650.1"/>
    <property type="molecule type" value="Genomic_DNA"/>
</dbReference>
<organism evidence="1 2">
    <name type="scientific">Mucilaginibacter corticis</name>
    <dbReference type="NCBI Taxonomy" id="2597670"/>
    <lineage>
        <taxon>Bacteria</taxon>
        <taxon>Pseudomonadati</taxon>
        <taxon>Bacteroidota</taxon>
        <taxon>Sphingobacteriia</taxon>
        <taxon>Sphingobacteriales</taxon>
        <taxon>Sphingobacteriaceae</taxon>
        <taxon>Mucilaginibacter</taxon>
    </lineage>
</organism>
<evidence type="ECO:0000313" key="2">
    <source>
        <dbReference type="Proteomes" id="UP000318733"/>
    </source>
</evidence>
<dbReference type="AlphaFoldDB" id="A0A556MUP4"/>
<dbReference type="RefSeq" id="WP_144247216.1">
    <property type="nucleotide sequence ID" value="NZ_VLPK01000001.1"/>
</dbReference>
<protein>
    <submittedName>
        <fullName evidence="1">Uncharacterized protein</fullName>
    </submittedName>
</protein>
<evidence type="ECO:0000313" key="1">
    <source>
        <dbReference type="EMBL" id="TSJ43650.1"/>
    </source>
</evidence>
<proteinExistence type="predicted"/>